<evidence type="ECO:0000256" key="3">
    <source>
        <dbReference type="ARBA" id="ARBA00022723"/>
    </source>
</evidence>
<dbReference type="PRINTS" id="PR00385">
    <property type="entry name" value="P450"/>
</dbReference>
<dbReference type="PANTHER" id="PTHR46696">
    <property type="entry name" value="P450, PUTATIVE (EUROFUNG)-RELATED"/>
    <property type="match status" value="1"/>
</dbReference>
<dbReference type="GO" id="GO:0016705">
    <property type="term" value="F:oxidoreductase activity, acting on paired donors, with incorporation or reduction of molecular oxygen"/>
    <property type="evidence" value="ECO:0007669"/>
    <property type="project" value="InterPro"/>
</dbReference>
<keyword evidence="7 10" id="KW-0503">Monooxygenase</keyword>
<dbReference type="Pfam" id="PF00067">
    <property type="entry name" value="p450"/>
    <property type="match status" value="2"/>
</dbReference>
<keyword evidence="5 10" id="KW-0560">Oxidoreductase</keyword>
<evidence type="ECO:0000256" key="9">
    <source>
        <dbReference type="ARBA" id="ARBA00060683"/>
    </source>
</evidence>
<dbReference type="FunFam" id="1.10.630.10:FF:000018">
    <property type="entry name" value="Cytochrome P450 monooxygenase"/>
    <property type="match status" value="1"/>
</dbReference>
<accession>A0AAU7R057</accession>
<dbReference type="GO" id="GO:0020037">
    <property type="term" value="F:heme binding"/>
    <property type="evidence" value="ECO:0007669"/>
    <property type="project" value="InterPro"/>
</dbReference>
<keyword evidence="3 10" id="KW-0479">Metal-binding</keyword>
<dbReference type="InterPro" id="IPR036396">
    <property type="entry name" value="Cyt_P450_sf"/>
</dbReference>
<gene>
    <name evidence="11" type="ORF">ABIH81_26415</name>
</gene>
<dbReference type="RefSeq" id="WP_349877568.1">
    <property type="nucleotide sequence ID" value="NZ_CP157974.1"/>
</dbReference>
<keyword evidence="2 10" id="KW-0349">Heme</keyword>
<dbReference type="InterPro" id="IPR002397">
    <property type="entry name" value="Cyt_P450_B"/>
</dbReference>
<evidence type="ECO:0000256" key="2">
    <source>
        <dbReference type="ARBA" id="ARBA00022617"/>
    </source>
</evidence>
<evidence type="ECO:0000256" key="8">
    <source>
        <dbReference type="ARBA" id="ARBA00023194"/>
    </source>
</evidence>
<dbReference type="SUPFAM" id="SSF48264">
    <property type="entry name" value="Cytochrome P450"/>
    <property type="match status" value="1"/>
</dbReference>
<dbReference type="GO" id="GO:0005506">
    <property type="term" value="F:iron ion binding"/>
    <property type="evidence" value="ECO:0007669"/>
    <property type="project" value="InterPro"/>
</dbReference>
<dbReference type="AlphaFoldDB" id="A0AAU7R057"/>
<comment type="similarity">
    <text evidence="1 10">Belongs to the cytochrome P450 family.</text>
</comment>
<keyword evidence="4" id="KW-0521">NADP</keyword>
<evidence type="ECO:0000256" key="5">
    <source>
        <dbReference type="ARBA" id="ARBA00023002"/>
    </source>
</evidence>
<evidence type="ECO:0000313" key="11">
    <source>
        <dbReference type="EMBL" id="XBT81151.1"/>
    </source>
</evidence>
<comment type="pathway">
    <text evidence="9">Antibiotic biosynthesis; mycinamicin biosynthesis.</text>
</comment>
<dbReference type="EMBL" id="CP157974">
    <property type="protein sequence ID" value="XBT81151.1"/>
    <property type="molecule type" value="Genomic_DNA"/>
</dbReference>
<dbReference type="GO" id="GO:0004497">
    <property type="term" value="F:monooxygenase activity"/>
    <property type="evidence" value="ECO:0007669"/>
    <property type="project" value="UniProtKB-KW"/>
</dbReference>
<dbReference type="InterPro" id="IPR001128">
    <property type="entry name" value="Cyt_P450"/>
</dbReference>
<evidence type="ECO:0000256" key="7">
    <source>
        <dbReference type="ARBA" id="ARBA00023033"/>
    </source>
</evidence>
<reference evidence="11" key="1">
    <citation type="submission" date="2024-06" db="EMBL/GenBank/DDBJ databases">
        <title>Micromonospora sp. strain HUAS YX12 genome sequences.</title>
        <authorList>
            <person name="Mo P."/>
        </authorList>
    </citation>
    <scope>NUCLEOTIDE SEQUENCE</scope>
    <source>
        <strain evidence="11">HUAS YX12</strain>
    </source>
</reference>
<dbReference type="GO" id="GO:0017000">
    <property type="term" value="P:antibiotic biosynthetic process"/>
    <property type="evidence" value="ECO:0007669"/>
    <property type="project" value="UniProtKB-KW"/>
</dbReference>
<dbReference type="PANTHER" id="PTHR46696:SF1">
    <property type="entry name" value="CYTOCHROME P450 YJIB-RELATED"/>
    <property type="match status" value="1"/>
</dbReference>
<name>A0AAU7R057_9ACTN</name>
<dbReference type="PRINTS" id="PR00359">
    <property type="entry name" value="BP450"/>
</dbReference>
<organism evidence="11">
    <name type="scientific">Micromonospora sp. HUAS YX12</name>
    <dbReference type="NCBI Taxonomy" id="3156396"/>
    <lineage>
        <taxon>Bacteria</taxon>
        <taxon>Bacillati</taxon>
        <taxon>Actinomycetota</taxon>
        <taxon>Actinomycetes</taxon>
        <taxon>Micromonosporales</taxon>
        <taxon>Micromonosporaceae</taxon>
        <taxon>Micromonospora</taxon>
    </lineage>
</organism>
<dbReference type="CDD" id="cd20625">
    <property type="entry name" value="CYP164-like"/>
    <property type="match status" value="1"/>
</dbReference>
<proteinExistence type="inferred from homology"/>
<keyword evidence="6 10" id="KW-0408">Iron</keyword>
<keyword evidence="8" id="KW-0045">Antibiotic biosynthesis</keyword>
<dbReference type="Gene3D" id="1.10.630.10">
    <property type="entry name" value="Cytochrome P450"/>
    <property type="match status" value="1"/>
</dbReference>
<dbReference type="PROSITE" id="PS00086">
    <property type="entry name" value="CYTOCHROME_P450"/>
    <property type="match status" value="1"/>
</dbReference>
<dbReference type="InterPro" id="IPR017972">
    <property type="entry name" value="Cyt_P450_CS"/>
</dbReference>
<evidence type="ECO:0000256" key="10">
    <source>
        <dbReference type="RuleBase" id="RU000461"/>
    </source>
</evidence>
<sequence>MTLSDQVETGAPDALIQLMSPAAAADPYPIYSWLRETAPVYRSRFGAYLVSRFADVQYVLKHAEVFPGAHPDAMAQMFPQAVEHEAYDVLVSSLVGSNPPKHTRLRKLIGHGFTSRRVADMRASMERWSDRLVSDVLERLVDGATVDLHTDVSVPMPMHMMSDLIGVPEPDRESLARNVPEMMNVVDPAATPDAVRRADEAFRELGTYFDAMIAERRRDPRDDLVSALVQVRDAEDGSLDDAELRTLLFTLWSAGFETTATAIDNAMLLLLEDPGRGRWLDTEDGTRRFVEETLRFESSVQVAPGLRFTGADVELGGVVIPQGSQVRLLIGSANRDPEAFPDADVFDPARTGPMPLSFGAGIHYCLGAGLARLEIAVLLRRLRAAAPGLVLAAPPVRRRTIPLRDFASLPVRLRQLD</sequence>
<evidence type="ECO:0000256" key="6">
    <source>
        <dbReference type="ARBA" id="ARBA00023004"/>
    </source>
</evidence>
<evidence type="ECO:0000256" key="4">
    <source>
        <dbReference type="ARBA" id="ARBA00022857"/>
    </source>
</evidence>
<protein>
    <submittedName>
        <fullName evidence="11">Cytochrome P450</fullName>
    </submittedName>
</protein>
<evidence type="ECO:0000256" key="1">
    <source>
        <dbReference type="ARBA" id="ARBA00010617"/>
    </source>
</evidence>